<evidence type="ECO:0008006" key="3">
    <source>
        <dbReference type="Google" id="ProtNLM"/>
    </source>
</evidence>
<evidence type="ECO:0000313" key="2">
    <source>
        <dbReference type="EMBL" id="CAA9261394.1"/>
    </source>
</evidence>
<protein>
    <recommendedName>
        <fullName evidence="3">Lipoprotein</fullName>
    </recommendedName>
</protein>
<gene>
    <name evidence="2" type="ORF">AVDCRST_MAG50-2781</name>
</gene>
<proteinExistence type="predicted"/>
<sequence length="120" mass="11917">MPRTTKTRSTTLAAGLLMALLLGACSSAEDAARGAADAAGQEARRAAEDVATQAVKSRVCSAASDGQVSEAEVSVMRTAVAGAEGAGLPAEITEAVRGVVGGTGDASRDAVQRLQDACAR</sequence>
<reference evidence="2" key="1">
    <citation type="submission" date="2020-02" db="EMBL/GenBank/DDBJ databases">
        <authorList>
            <person name="Meier V. D."/>
        </authorList>
    </citation>
    <scope>NUCLEOTIDE SEQUENCE</scope>
    <source>
        <strain evidence="2">AVDCRST_MAG50</strain>
    </source>
</reference>
<keyword evidence="1" id="KW-0732">Signal</keyword>
<feature type="signal peptide" evidence="1">
    <location>
        <begin position="1"/>
        <end position="31"/>
    </location>
</feature>
<dbReference type="PROSITE" id="PS51257">
    <property type="entry name" value="PROKAR_LIPOPROTEIN"/>
    <property type="match status" value="1"/>
</dbReference>
<dbReference type="EMBL" id="CADCTF010000130">
    <property type="protein sequence ID" value="CAA9261394.1"/>
    <property type="molecule type" value="Genomic_DNA"/>
</dbReference>
<feature type="chain" id="PRO_5026899537" description="Lipoprotein" evidence="1">
    <location>
        <begin position="32"/>
        <end position="120"/>
    </location>
</feature>
<dbReference type="AlphaFoldDB" id="A0A6J4IT70"/>
<organism evidence="2">
    <name type="scientific">uncultured Acidimicrobiales bacterium</name>
    <dbReference type="NCBI Taxonomy" id="310071"/>
    <lineage>
        <taxon>Bacteria</taxon>
        <taxon>Bacillati</taxon>
        <taxon>Actinomycetota</taxon>
        <taxon>Acidimicrobiia</taxon>
        <taxon>Acidimicrobiales</taxon>
        <taxon>environmental samples</taxon>
    </lineage>
</organism>
<evidence type="ECO:0000256" key="1">
    <source>
        <dbReference type="SAM" id="SignalP"/>
    </source>
</evidence>
<name>A0A6J4IT70_9ACTN</name>
<accession>A0A6J4IT70</accession>